<dbReference type="EMBL" id="BARS01040325">
    <property type="protein sequence ID" value="GAG34533.1"/>
    <property type="molecule type" value="Genomic_DNA"/>
</dbReference>
<dbReference type="PROSITE" id="PS50994">
    <property type="entry name" value="INTEGRASE"/>
    <property type="match status" value="1"/>
</dbReference>
<dbReference type="Gene3D" id="3.30.420.10">
    <property type="entry name" value="Ribonuclease H-like superfamily/Ribonuclease H"/>
    <property type="match status" value="1"/>
</dbReference>
<feature type="non-terminal residue" evidence="2">
    <location>
        <position position="1"/>
    </location>
</feature>
<evidence type="ECO:0000259" key="1">
    <source>
        <dbReference type="PROSITE" id="PS50994"/>
    </source>
</evidence>
<gene>
    <name evidence="2" type="ORF">S01H1_61494</name>
</gene>
<dbReference type="PANTHER" id="PTHR46889">
    <property type="entry name" value="TRANSPOSASE INSF FOR INSERTION SEQUENCE IS3B-RELATED"/>
    <property type="match status" value="1"/>
</dbReference>
<dbReference type="GO" id="GO:0015074">
    <property type="term" value="P:DNA integration"/>
    <property type="evidence" value="ECO:0007669"/>
    <property type="project" value="InterPro"/>
</dbReference>
<dbReference type="PANTHER" id="PTHR46889:SF4">
    <property type="entry name" value="TRANSPOSASE INSO FOR INSERTION SEQUENCE ELEMENT IS911B-RELATED"/>
    <property type="match status" value="1"/>
</dbReference>
<dbReference type="Pfam" id="PF00665">
    <property type="entry name" value="rve"/>
    <property type="match status" value="1"/>
</dbReference>
<sequence>FLTFCPVFVQKLRLRNVQINRVNQVWGIDITYIKMKHGWLYLVAIMDWMSRYVLSWELSTALGVDFCIRALEKAIAIGTPGIFNSDQGSQFTSLGFLEQLEQLDA</sequence>
<evidence type="ECO:0000313" key="2">
    <source>
        <dbReference type="EMBL" id="GAG34533.1"/>
    </source>
</evidence>
<dbReference type="AlphaFoldDB" id="X0XD14"/>
<name>X0XD14_9ZZZZ</name>
<dbReference type="InterPro" id="IPR001584">
    <property type="entry name" value="Integrase_cat-core"/>
</dbReference>
<dbReference type="InterPro" id="IPR036397">
    <property type="entry name" value="RNaseH_sf"/>
</dbReference>
<feature type="domain" description="Integrase catalytic" evidence="1">
    <location>
        <begin position="17"/>
        <end position="105"/>
    </location>
</feature>
<dbReference type="SUPFAM" id="SSF53098">
    <property type="entry name" value="Ribonuclease H-like"/>
    <property type="match status" value="1"/>
</dbReference>
<accession>X0XD14</accession>
<organism evidence="2">
    <name type="scientific">marine sediment metagenome</name>
    <dbReference type="NCBI Taxonomy" id="412755"/>
    <lineage>
        <taxon>unclassified sequences</taxon>
        <taxon>metagenomes</taxon>
        <taxon>ecological metagenomes</taxon>
    </lineage>
</organism>
<dbReference type="InterPro" id="IPR012337">
    <property type="entry name" value="RNaseH-like_sf"/>
</dbReference>
<reference evidence="2" key="1">
    <citation type="journal article" date="2014" name="Front. Microbiol.">
        <title>High frequency of phylogenetically diverse reductive dehalogenase-homologous genes in deep subseafloor sedimentary metagenomes.</title>
        <authorList>
            <person name="Kawai M."/>
            <person name="Futagami T."/>
            <person name="Toyoda A."/>
            <person name="Takaki Y."/>
            <person name="Nishi S."/>
            <person name="Hori S."/>
            <person name="Arai W."/>
            <person name="Tsubouchi T."/>
            <person name="Morono Y."/>
            <person name="Uchiyama I."/>
            <person name="Ito T."/>
            <person name="Fujiyama A."/>
            <person name="Inagaki F."/>
            <person name="Takami H."/>
        </authorList>
    </citation>
    <scope>NUCLEOTIDE SEQUENCE</scope>
    <source>
        <strain evidence="2">Expedition CK06-06</strain>
    </source>
</reference>
<dbReference type="GO" id="GO:0003676">
    <property type="term" value="F:nucleic acid binding"/>
    <property type="evidence" value="ECO:0007669"/>
    <property type="project" value="InterPro"/>
</dbReference>
<protein>
    <recommendedName>
        <fullName evidence="1">Integrase catalytic domain-containing protein</fullName>
    </recommendedName>
</protein>
<comment type="caution">
    <text evidence="2">The sequence shown here is derived from an EMBL/GenBank/DDBJ whole genome shotgun (WGS) entry which is preliminary data.</text>
</comment>
<proteinExistence type="predicted"/>
<dbReference type="InterPro" id="IPR050900">
    <property type="entry name" value="Transposase_IS3/IS150/IS904"/>
</dbReference>